<comment type="caution">
    <text evidence="1">The sequence shown here is derived from an EMBL/GenBank/DDBJ whole genome shotgun (WGS) entry which is preliminary data.</text>
</comment>
<gene>
    <name evidence="1" type="ORF">GHC57_00585</name>
</gene>
<dbReference type="Pfam" id="PF07310">
    <property type="entry name" value="PAS_5"/>
    <property type="match status" value="1"/>
</dbReference>
<name>A0A7X1ZAI9_9PROT</name>
<evidence type="ECO:0000313" key="1">
    <source>
        <dbReference type="EMBL" id="MQX35006.1"/>
    </source>
</evidence>
<reference evidence="1 2" key="1">
    <citation type="submission" date="2019-10" db="EMBL/GenBank/DDBJ databases">
        <title>Draft whole-genome sequence of the purple nonsulfur photosynthetic bacterium Roseospira navarrensis DSM 15114.</title>
        <authorList>
            <person name="Kyndt J.A."/>
            <person name="Meyer T.E."/>
        </authorList>
    </citation>
    <scope>NUCLEOTIDE SEQUENCE [LARGE SCALE GENOMIC DNA]</scope>
    <source>
        <strain evidence="1 2">DSM 15114</strain>
    </source>
</reference>
<organism evidence="1 2">
    <name type="scientific">Roseospira navarrensis</name>
    <dbReference type="NCBI Taxonomy" id="140058"/>
    <lineage>
        <taxon>Bacteria</taxon>
        <taxon>Pseudomonadati</taxon>
        <taxon>Pseudomonadota</taxon>
        <taxon>Alphaproteobacteria</taxon>
        <taxon>Rhodospirillales</taxon>
        <taxon>Rhodospirillaceae</taxon>
        <taxon>Roseospira</taxon>
    </lineage>
</organism>
<dbReference type="AlphaFoldDB" id="A0A7X1ZAI9"/>
<dbReference type="InterPro" id="IPR009922">
    <property type="entry name" value="DUF1457"/>
</dbReference>
<protein>
    <submittedName>
        <fullName evidence="1">PAS domain-containing protein</fullName>
    </submittedName>
</protein>
<dbReference type="OrthoDB" id="8480244at2"/>
<dbReference type="Proteomes" id="UP000434582">
    <property type="component" value="Unassembled WGS sequence"/>
</dbReference>
<sequence>MVAMVEILDRAPVDDTGPETQHDTVGHATGPVALRQQASLFRFWEARRGAAAMPRRDAFDLPDLPPAAIPGAILFGVEPGAPGAPPRFRIRYAGNQHAEILGREIGRRTVTEAIPLALVRSWLDPLSWVAGHGQPHRGMDSLAGIGKPYITMHWLRLPLAGADGAVTCILGHDAFVWQNRAG</sequence>
<keyword evidence="2" id="KW-1185">Reference proteome</keyword>
<evidence type="ECO:0000313" key="2">
    <source>
        <dbReference type="Proteomes" id="UP000434582"/>
    </source>
</evidence>
<proteinExistence type="predicted"/>
<dbReference type="EMBL" id="WIVE01000001">
    <property type="protein sequence ID" value="MQX35006.1"/>
    <property type="molecule type" value="Genomic_DNA"/>
</dbReference>
<accession>A0A7X1ZAI9</accession>